<keyword evidence="3" id="KW-1185">Reference proteome</keyword>
<reference evidence="2 3" key="1">
    <citation type="submission" date="2018-06" db="EMBL/GenBank/DDBJ databases">
        <title>Streptacidiphilus pinicola sp. nov., isolated from pine grove soil.</title>
        <authorList>
            <person name="Roh S.G."/>
            <person name="Park S."/>
            <person name="Kim M.-K."/>
            <person name="Yun B.-R."/>
            <person name="Park J."/>
            <person name="Kim M.J."/>
            <person name="Kim Y.S."/>
            <person name="Kim S.B."/>
        </authorList>
    </citation>
    <scope>NUCLEOTIDE SEQUENCE [LARGE SCALE GENOMIC DNA]</scope>
    <source>
        <strain evidence="2 3">MMS16-CNU450</strain>
    </source>
</reference>
<dbReference type="Proteomes" id="UP000248889">
    <property type="component" value="Unassembled WGS sequence"/>
</dbReference>
<proteinExistence type="predicted"/>
<evidence type="ECO:0000313" key="3">
    <source>
        <dbReference type="Proteomes" id="UP000248889"/>
    </source>
</evidence>
<feature type="transmembrane region" description="Helical" evidence="1">
    <location>
        <begin position="43"/>
        <end position="64"/>
    </location>
</feature>
<accession>A0A2X0K204</accession>
<dbReference type="OrthoDB" id="4571541at2"/>
<gene>
    <name evidence="2" type="ORF">DN069_32105</name>
</gene>
<dbReference type="RefSeq" id="WP_111506762.1">
    <property type="nucleotide sequence ID" value="NZ_QKYN01000152.1"/>
</dbReference>
<organism evidence="2 3">
    <name type="scientific">Streptacidiphilus pinicola</name>
    <dbReference type="NCBI Taxonomy" id="2219663"/>
    <lineage>
        <taxon>Bacteria</taxon>
        <taxon>Bacillati</taxon>
        <taxon>Actinomycetota</taxon>
        <taxon>Actinomycetes</taxon>
        <taxon>Kitasatosporales</taxon>
        <taxon>Streptomycetaceae</taxon>
        <taxon>Streptacidiphilus</taxon>
    </lineage>
</organism>
<feature type="transmembrane region" description="Helical" evidence="1">
    <location>
        <begin position="103"/>
        <end position="122"/>
    </location>
</feature>
<comment type="caution">
    <text evidence="2">The sequence shown here is derived from an EMBL/GenBank/DDBJ whole genome shotgun (WGS) entry which is preliminary data.</text>
</comment>
<evidence type="ECO:0000313" key="2">
    <source>
        <dbReference type="EMBL" id="RAG81599.1"/>
    </source>
</evidence>
<keyword evidence="1" id="KW-1133">Transmembrane helix</keyword>
<name>A0A2X0K204_9ACTN</name>
<dbReference type="EMBL" id="QKYN01000152">
    <property type="protein sequence ID" value="RAG81599.1"/>
    <property type="molecule type" value="Genomic_DNA"/>
</dbReference>
<feature type="transmembrane region" description="Helical" evidence="1">
    <location>
        <begin position="71"/>
        <end position="91"/>
    </location>
</feature>
<keyword evidence="1" id="KW-0472">Membrane</keyword>
<dbReference type="AlphaFoldDB" id="A0A2X0K204"/>
<protein>
    <submittedName>
        <fullName evidence="2">Uncharacterized protein</fullName>
    </submittedName>
</protein>
<feature type="transmembrane region" description="Helical" evidence="1">
    <location>
        <begin position="12"/>
        <end position="31"/>
    </location>
</feature>
<evidence type="ECO:0000256" key="1">
    <source>
        <dbReference type="SAM" id="Phobius"/>
    </source>
</evidence>
<keyword evidence="1" id="KW-0812">Transmembrane</keyword>
<sequence>MFRLPSLSRSTLVTFGGLFVGIVGLVVQWIAQPAKFADAEGTFGVSFPPGIAFILAFALLTLLTCRWWWHAAFGALIAFWIVGVGSLAGQLEPNLTSHNPGTVTGNVVMSLGLAGAFVAGLVSMRTARRATRQGF</sequence>